<dbReference type="InterPro" id="IPR016208">
    <property type="entry name" value="Ald_Oxase/xanthine_DH-like"/>
</dbReference>
<dbReference type="GO" id="GO:0016491">
    <property type="term" value="F:oxidoreductase activity"/>
    <property type="evidence" value="ECO:0007669"/>
    <property type="project" value="InterPro"/>
</dbReference>
<feature type="domain" description="Aldehyde oxidase/xanthine dehydrogenase a/b hammerhead" evidence="1">
    <location>
        <begin position="2"/>
        <end position="73"/>
    </location>
</feature>
<name>X1US13_9ZZZZ</name>
<dbReference type="InterPro" id="IPR036856">
    <property type="entry name" value="Ald_Oxase/Xan_DH_a/b_sf"/>
</dbReference>
<proteinExistence type="predicted"/>
<dbReference type="SMART" id="SM01008">
    <property type="entry name" value="Ald_Xan_dh_C"/>
    <property type="match status" value="1"/>
</dbReference>
<feature type="non-terminal residue" evidence="2">
    <location>
        <position position="73"/>
    </location>
</feature>
<dbReference type="GO" id="GO:0005506">
    <property type="term" value="F:iron ion binding"/>
    <property type="evidence" value="ECO:0007669"/>
    <property type="project" value="InterPro"/>
</dbReference>
<dbReference type="PANTHER" id="PTHR11908:SF157">
    <property type="entry name" value="XANTHINE DEHYDROGENASE SUBUNIT D-RELATED"/>
    <property type="match status" value="1"/>
</dbReference>
<evidence type="ECO:0000259" key="1">
    <source>
        <dbReference type="SMART" id="SM01008"/>
    </source>
</evidence>
<dbReference type="AlphaFoldDB" id="X1US13"/>
<dbReference type="PANTHER" id="PTHR11908">
    <property type="entry name" value="XANTHINE DEHYDROGENASE"/>
    <property type="match status" value="1"/>
</dbReference>
<dbReference type="EMBL" id="BARW01039422">
    <property type="protein sequence ID" value="GAJ20293.1"/>
    <property type="molecule type" value="Genomic_DNA"/>
</dbReference>
<protein>
    <recommendedName>
        <fullName evidence="1">Aldehyde oxidase/xanthine dehydrogenase a/b hammerhead domain-containing protein</fullName>
    </recommendedName>
</protein>
<sequence length="73" mass="7723">MGNQSAYPYPHAKILSIDTSAAQKMPGVQAVLTGKDAPSRRWGVFLADRPLLAQDVVRFVGEPVAAVAATSVE</sequence>
<dbReference type="Pfam" id="PF01315">
    <property type="entry name" value="Ald_Xan_dh_C"/>
    <property type="match status" value="1"/>
</dbReference>
<dbReference type="Gene3D" id="3.90.1170.50">
    <property type="entry name" value="Aldehyde oxidase/xanthine dehydrogenase, a/b hammerhead"/>
    <property type="match status" value="1"/>
</dbReference>
<evidence type="ECO:0000313" key="2">
    <source>
        <dbReference type="EMBL" id="GAJ20293.1"/>
    </source>
</evidence>
<reference evidence="2" key="1">
    <citation type="journal article" date="2014" name="Front. Microbiol.">
        <title>High frequency of phylogenetically diverse reductive dehalogenase-homologous genes in deep subseafloor sedimentary metagenomes.</title>
        <authorList>
            <person name="Kawai M."/>
            <person name="Futagami T."/>
            <person name="Toyoda A."/>
            <person name="Takaki Y."/>
            <person name="Nishi S."/>
            <person name="Hori S."/>
            <person name="Arai W."/>
            <person name="Tsubouchi T."/>
            <person name="Morono Y."/>
            <person name="Uchiyama I."/>
            <person name="Ito T."/>
            <person name="Fujiyama A."/>
            <person name="Inagaki F."/>
            <person name="Takami H."/>
        </authorList>
    </citation>
    <scope>NUCLEOTIDE SEQUENCE</scope>
    <source>
        <strain evidence="2">Expedition CK06-06</strain>
    </source>
</reference>
<gene>
    <name evidence="2" type="ORF">S12H4_60055</name>
</gene>
<accession>X1US13</accession>
<dbReference type="InterPro" id="IPR000674">
    <property type="entry name" value="Ald_Oxase/Xan_DH_a/b"/>
</dbReference>
<organism evidence="2">
    <name type="scientific">marine sediment metagenome</name>
    <dbReference type="NCBI Taxonomy" id="412755"/>
    <lineage>
        <taxon>unclassified sequences</taxon>
        <taxon>metagenomes</taxon>
        <taxon>ecological metagenomes</taxon>
    </lineage>
</organism>
<comment type="caution">
    <text evidence="2">The sequence shown here is derived from an EMBL/GenBank/DDBJ whole genome shotgun (WGS) entry which is preliminary data.</text>
</comment>
<dbReference type="SUPFAM" id="SSF54665">
    <property type="entry name" value="CO dehydrogenase molybdoprotein N-domain-like"/>
    <property type="match status" value="1"/>
</dbReference>